<dbReference type="InterPro" id="IPR009006">
    <property type="entry name" value="Ala_racemase/Decarboxylase_C"/>
</dbReference>
<dbReference type="UniPathway" id="UPA00042">
    <property type="reaction ID" value="UER00497"/>
</dbReference>
<feature type="active site" description="Proton acceptor; specific for L-alanine" evidence="5">
    <location>
        <position position="302"/>
    </location>
</feature>
<comment type="similarity">
    <text evidence="5">Belongs to the alanine racemase family.</text>
</comment>
<feature type="active site" description="Proton acceptor; specific for D-alanine" evidence="5">
    <location>
        <position position="71"/>
    </location>
</feature>
<accession>A0A1D7QYT0</accession>
<dbReference type="FunFam" id="2.40.37.10:FF:000006">
    <property type="entry name" value="Alanine racemase"/>
    <property type="match status" value="1"/>
</dbReference>
<dbReference type="InterPro" id="IPR000821">
    <property type="entry name" value="Ala_racemase"/>
</dbReference>
<dbReference type="InterPro" id="IPR011079">
    <property type="entry name" value="Ala_racemase_C"/>
</dbReference>
<dbReference type="Pfam" id="PF01168">
    <property type="entry name" value="Ala_racemase_N"/>
    <property type="match status" value="1"/>
</dbReference>
<evidence type="ECO:0000256" key="5">
    <source>
        <dbReference type="HAMAP-Rule" id="MF_01201"/>
    </source>
</evidence>
<reference evidence="9 10" key="1">
    <citation type="submission" date="2015-08" db="EMBL/GenBank/DDBJ databases">
        <title>The complete genome sequence of Bacillus beveridgei MLTeJB.</title>
        <authorList>
            <person name="Hanson T.E."/>
            <person name="Mesa C."/>
            <person name="Basesman S.M."/>
            <person name="Oremland R.S."/>
        </authorList>
    </citation>
    <scope>NUCLEOTIDE SEQUENCE [LARGE SCALE GENOMIC DNA]</scope>
    <source>
        <strain evidence="9 10">MLTeJB</strain>
    </source>
</reference>
<dbReference type="SUPFAM" id="SSF50621">
    <property type="entry name" value="Alanine racemase C-terminal domain-like"/>
    <property type="match status" value="1"/>
</dbReference>
<dbReference type="Gene3D" id="3.20.20.10">
    <property type="entry name" value="Alanine racemase"/>
    <property type="match status" value="1"/>
</dbReference>
<evidence type="ECO:0000256" key="4">
    <source>
        <dbReference type="ARBA" id="ARBA00023235"/>
    </source>
</evidence>
<keyword evidence="10" id="KW-1185">Reference proteome</keyword>
<dbReference type="GO" id="GO:0030632">
    <property type="term" value="P:D-alanine biosynthetic process"/>
    <property type="evidence" value="ECO:0007669"/>
    <property type="project" value="UniProtKB-UniRule"/>
</dbReference>
<evidence type="ECO:0000256" key="6">
    <source>
        <dbReference type="PIRSR" id="PIRSR600821-50"/>
    </source>
</evidence>
<evidence type="ECO:0000313" key="10">
    <source>
        <dbReference type="Proteomes" id="UP000094463"/>
    </source>
</evidence>
<dbReference type="SUPFAM" id="SSF51419">
    <property type="entry name" value="PLP-binding barrel"/>
    <property type="match status" value="1"/>
</dbReference>
<dbReference type="PROSITE" id="PS00395">
    <property type="entry name" value="ALANINE_RACEMASE"/>
    <property type="match status" value="1"/>
</dbReference>
<dbReference type="CDD" id="cd00430">
    <property type="entry name" value="PLPDE_III_AR"/>
    <property type="match status" value="1"/>
</dbReference>
<feature type="binding site" evidence="5 7">
    <location>
        <position position="349"/>
    </location>
    <ligand>
        <name>substrate</name>
    </ligand>
</feature>
<dbReference type="PATRIC" id="fig|632773.3.peg.2945"/>
<dbReference type="GO" id="GO:0005829">
    <property type="term" value="C:cytosol"/>
    <property type="evidence" value="ECO:0007669"/>
    <property type="project" value="TreeGrafter"/>
</dbReference>
<dbReference type="SMART" id="SM01005">
    <property type="entry name" value="Ala_racemase_C"/>
    <property type="match status" value="1"/>
</dbReference>
<feature type="binding site" evidence="5 7">
    <location>
        <position position="169"/>
    </location>
    <ligand>
        <name>substrate</name>
    </ligand>
</feature>
<feature type="domain" description="Alanine racemase C-terminal" evidence="8">
    <location>
        <begin position="281"/>
        <end position="406"/>
    </location>
</feature>
<dbReference type="Pfam" id="PF00842">
    <property type="entry name" value="Ala_racemase_C"/>
    <property type="match status" value="1"/>
</dbReference>
<organism evidence="9 10">
    <name type="scientific">Salisediminibacterium beveridgei</name>
    <dbReference type="NCBI Taxonomy" id="632773"/>
    <lineage>
        <taxon>Bacteria</taxon>
        <taxon>Bacillati</taxon>
        <taxon>Bacillota</taxon>
        <taxon>Bacilli</taxon>
        <taxon>Bacillales</taxon>
        <taxon>Bacillaceae</taxon>
        <taxon>Salisediminibacterium</taxon>
    </lineage>
</organism>
<name>A0A1D7QYT0_9BACI</name>
<dbReference type="KEGG" id="bbev:BBEV_2813"/>
<dbReference type="Proteomes" id="UP000094463">
    <property type="component" value="Chromosome"/>
</dbReference>
<dbReference type="Gene3D" id="2.40.37.10">
    <property type="entry name" value="Lyase, Ornithine Decarboxylase, Chain A, domain 1"/>
    <property type="match status" value="1"/>
</dbReference>
<comment type="catalytic activity">
    <reaction evidence="1 5">
        <text>L-alanine = D-alanine</text>
        <dbReference type="Rhea" id="RHEA:20249"/>
        <dbReference type="ChEBI" id="CHEBI:57416"/>
        <dbReference type="ChEBI" id="CHEBI:57972"/>
        <dbReference type="EC" id="5.1.1.1"/>
    </reaction>
</comment>
<dbReference type="EMBL" id="CP012502">
    <property type="protein sequence ID" value="AOM84138.1"/>
    <property type="molecule type" value="Genomic_DNA"/>
</dbReference>
<evidence type="ECO:0000313" key="9">
    <source>
        <dbReference type="EMBL" id="AOM84138.1"/>
    </source>
</evidence>
<dbReference type="InterPro" id="IPR029066">
    <property type="entry name" value="PLP-binding_barrel"/>
</dbReference>
<dbReference type="PRINTS" id="PR00992">
    <property type="entry name" value="ALARACEMASE"/>
</dbReference>
<dbReference type="NCBIfam" id="TIGR00492">
    <property type="entry name" value="alr"/>
    <property type="match status" value="1"/>
</dbReference>
<dbReference type="AlphaFoldDB" id="A0A1D7QYT0"/>
<comment type="function">
    <text evidence="5">Catalyzes the interconversion of L-alanine and D-alanine. May also act on other amino acids.</text>
</comment>
<dbReference type="STRING" id="632773.BBEV_2813"/>
<dbReference type="EC" id="5.1.1.1" evidence="5"/>
<gene>
    <name evidence="9" type="primary">alr</name>
    <name evidence="9" type="ORF">BBEV_2813</name>
</gene>
<dbReference type="HAMAP" id="MF_01201">
    <property type="entry name" value="Ala_racemase"/>
    <property type="match status" value="1"/>
</dbReference>
<comment type="pathway">
    <text evidence="5">Amino-acid biosynthesis; D-alanine biosynthesis; D-alanine from L-alanine: step 1/1.</text>
</comment>
<dbReference type="InterPro" id="IPR001608">
    <property type="entry name" value="Ala_racemase_N"/>
</dbReference>
<dbReference type="GO" id="GO:0030170">
    <property type="term" value="F:pyridoxal phosphate binding"/>
    <property type="evidence" value="ECO:0007669"/>
    <property type="project" value="UniProtKB-UniRule"/>
</dbReference>
<protein>
    <recommendedName>
        <fullName evidence="5">Alanine racemase</fullName>
        <ecNumber evidence="5">5.1.1.1</ecNumber>
    </recommendedName>
</protein>
<keyword evidence="3 5" id="KW-0663">Pyridoxal phosphate</keyword>
<dbReference type="PANTHER" id="PTHR30511:SF0">
    <property type="entry name" value="ALANINE RACEMASE, CATABOLIC-RELATED"/>
    <property type="match status" value="1"/>
</dbReference>
<dbReference type="GO" id="GO:0009252">
    <property type="term" value="P:peptidoglycan biosynthetic process"/>
    <property type="evidence" value="ECO:0007669"/>
    <property type="project" value="TreeGrafter"/>
</dbReference>
<sequence>MGNGDNRMKEMKLSDGRMSESIGQMEDNLMDVTHPFYRDTWAEINLNAIHDNVWAINRSLPEETEMMAVVKANAYGHGAVDVAREALAAGATYLGVAILDEAIALRKAGVDAKILVLGYIRAEDILIASELNIAVTVFQLDWLKQAASILEAAGKDIVCHVKLDSGMGRIGLRKEAEIRELAHALKTMDEFDVEGLYTHMATADELSSDYYAVQKERFITMISWFEETLERTVGIRHCANSASALRFHEEICNLVRVGISMYGMPPSVEMTPVMPVKLTQAMSLHSRITHVKQMEPGEGISYGMSYKTKGNEWIATIPIGYADGWIRAHQSGDVLVNGKRAKIVGRICMDQMMVLLEEPVEPGTVATLIGENQGGFISMDEVAGRIGTISYEIPCTLSYRVPRAVRKDGRLLYVHNDIF</sequence>
<dbReference type="GO" id="GO:0008784">
    <property type="term" value="F:alanine racemase activity"/>
    <property type="evidence" value="ECO:0007669"/>
    <property type="project" value="UniProtKB-UniRule"/>
</dbReference>
<dbReference type="FunFam" id="3.20.20.10:FF:000002">
    <property type="entry name" value="Alanine racemase"/>
    <property type="match status" value="1"/>
</dbReference>
<evidence type="ECO:0000256" key="2">
    <source>
        <dbReference type="ARBA" id="ARBA00001933"/>
    </source>
</evidence>
<evidence type="ECO:0000259" key="8">
    <source>
        <dbReference type="SMART" id="SM01005"/>
    </source>
</evidence>
<dbReference type="InterPro" id="IPR020622">
    <property type="entry name" value="Ala_racemase_pyridoxalP-BS"/>
</dbReference>
<evidence type="ECO:0000256" key="7">
    <source>
        <dbReference type="PIRSR" id="PIRSR600821-52"/>
    </source>
</evidence>
<keyword evidence="4 5" id="KW-0413">Isomerase</keyword>
<evidence type="ECO:0000256" key="1">
    <source>
        <dbReference type="ARBA" id="ARBA00000316"/>
    </source>
</evidence>
<evidence type="ECO:0000256" key="3">
    <source>
        <dbReference type="ARBA" id="ARBA00022898"/>
    </source>
</evidence>
<comment type="cofactor">
    <cofactor evidence="2 5 6">
        <name>pyridoxal 5'-phosphate</name>
        <dbReference type="ChEBI" id="CHEBI:597326"/>
    </cofactor>
</comment>
<proteinExistence type="inferred from homology"/>
<feature type="modified residue" description="N6-(pyridoxal phosphate)lysine" evidence="5 6">
    <location>
        <position position="71"/>
    </location>
</feature>
<dbReference type="PANTHER" id="PTHR30511">
    <property type="entry name" value="ALANINE RACEMASE"/>
    <property type="match status" value="1"/>
</dbReference>